<dbReference type="Proteomes" id="UP000440367">
    <property type="component" value="Unassembled WGS sequence"/>
</dbReference>
<evidence type="ECO:0008006" key="22">
    <source>
        <dbReference type="Google" id="ProtNLM"/>
    </source>
</evidence>
<evidence type="ECO:0000313" key="18">
    <source>
        <dbReference type="Proteomes" id="UP000460718"/>
    </source>
</evidence>
<dbReference type="Proteomes" id="UP000486351">
    <property type="component" value="Unassembled WGS sequence"/>
</dbReference>
<evidence type="ECO:0000313" key="15">
    <source>
        <dbReference type="Proteomes" id="UP000440367"/>
    </source>
</evidence>
<dbReference type="EMBL" id="QXGB01006214">
    <property type="protein sequence ID" value="KAE9161271.1"/>
    <property type="molecule type" value="Genomic_DNA"/>
</dbReference>
<dbReference type="EMBL" id="QXFY01004724">
    <property type="protein sequence ID" value="KAE9275731.1"/>
    <property type="molecule type" value="Genomic_DNA"/>
</dbReference>
<dbReference type="EMBL" id="QXGE01006760">
    <property type="protein sequence ID" value="KAE9264631.1"/>
    <property type="molecule type" value="Genomic_DNA"/>
</dbReference>
<evidence type="ECO:0000313" key="5">
    <source>
        <dbReference type="EMBL" id="KAE9059021.1"/>
    </source>
</evidence>
<evidence type="ECO:0000313" key="10">
    <source>
        <dbReference type="EMBL" id="KAE9264631.1"/>
    </source>
</evidence>
<evidence type="ECO:0000313" key="2">
    <source>
        <dbReference type="EMBL" id="KAE8918123.1"/>
    </source>
</evidence>
<evidence type="ECO:0000313" key="4">
    <source>
        <dbReference type="EMBL" id="KAE9058336.1"/>
    </source>
</evidence>
<evidence type="ECO:0000313" key="6">
    <source>
        <dbReference type="EMBL" id="KAE9062471.1"/>
    </source>
</evidence>
<dbReference type="EMBL" id="QXGD01005999">
    <property type="protein sequence ID" value="KAE9164331.1"/>
    <property type="molecule type" value="Genomic_DNA"/>
</dbReference>
<dbReference type="AlphaFoldDB" id="A0A6A3V9H9"/>
<dbReference type="EMBL" id="QXFX01006539">
    <property type="protein sequence ID" value="KAE9058336.1"/>
    <property type="molecule type" value="Genomic_DNA"/>
</dbReference>
<evidence type="ECO:0000313" key="16">
    <source>
        <dbReference type="Proteomes" id="UP000440732"/>
    </source>
</evidence>
<dbReference type="EMBL" id="QXFW01004821">
    <property type="protein sequence ID" value="KAE8964205.1"/>
    <property type="molecule type" value="Genomic_DNA"/>
</dbReference>
<evidence type="ECO:0000313" key="19">
    <source>
        <dbReference type="Proteomes" id="UP000476176"/>
    </source>
</evidence>
<evidence type="ECO:0000313" key="13">
    <source>
        <dbReference type="Proteomes" id="UP000433483"/>
    </source>
</evidence>
<dbReference type="EMBL" id="QXGA01006629">
    <property type="protein sequence ID" value="KAE9062471.1"/>
    <property type="molecule type" value="Genomic_DNA"/>
</dbReference>
<protein>
    <recommendedName>
        <fullName evidence="22">Secreted protein</fullName>
    </recommendedName>
</protein>
<evidence type="ECO:0000313" key="12">
    <source>
        <dbReference type="Proteomes" id="UP000429523"/>
    </source>
</evidence>
<dbReference type="Proteomes" id="UP000488956">
    <property type="component" value="Unassembled WGS sequence"/>
</dbReference>
<accession>A0A6A3V9H9</accession>
<evidence type="ECO:0000313" key="21">
    <source>
        <dbReference type="Proteomes" id="UP000488956"/>
    </source>
</evidence>
<feature type="signal peptide" evidence="1">
    <location>
        <begin position="1"/>
        <end position="18"/>
    </location>
</feature>
<evidence type="ECO:0000313" key="8">
    <source>
        <dbReference type="EMBL" id="KAE9164331.1"/>
    </source>
</evidence>
<gene>
    <name evidence="10" type="ORF">PF001_g31203</name>
    <name evidence="8" type="ORF">PF002_g31626</name>
    <name evidence="9" type="ORF">PF004_g28726</name>
    <name evidence="7" type="ORF">PF005_g31313</name>
    <name evidence="6" type="ORF">PF006_g31159</name>
    <name evidence="5" type="ORF">PF007_g31088</name>
    <name evidence="11" type="ORF">PF008_g29278</name>
    <name evidence="2" type="ORF">PF009_g31560</name>
    <name evidence="4" type="ORF">PF010_g31038</name>
    <name evidence="3" type="ORF">PF011_g28757</name>
</gene>
<dbReference type="Proteomes" id="UP000429523">
    <property type="component" value="Unassembled WGS sequence"/>
</dbReference>
<dbReference type="Proteomes" id="UP000437068">
    <property type="component" value="Unassembled WGS sequence"/>
</dbReference>
<organism evidence="7 13">
    <name type="scientific">Phytophthora fragariae</name>
    <dbReference type="NCBI Taxonomy" id="53985"/>
    <lineage>
        <taxon>Eukaryota</taxon>
        <taxon>Sar</taxon>
        <taxon>Stramenopiles</taxon>
        <taxon>Oomycota</taxon>
        <taxon>Peronosporomycetes</taxon>
        <taxon>Peronosporales</taxon>
        <taxon>Peronosporaceae</taxon>
        <taxon>Phytophthora</taxon>
    </lineage>
</organism>
<reference evidence="12 13" key="1">
    <citation type="submission" date="2018-08" db="EMBL/GenBank/DDBJ databases">
        <title>Genomic investigation of the strawberry pathogen Phytophthora fragariae indicates pathogenicity is determined by transcriptional variation in three key races.</title>
        <authorList>
            <person name="Adams T.M."/>
            <person name="Armitage A.D."/>
            <person name="Sobczyk M.K."/>
            <person name="Bates H.J."/>
            <person name="Dunwell J.M."/>
            <person name="Nellist C.F."/>
            <person name="Harrison R.J."/>
        </authorList>
    </citation>
    <scope>NUCLEOTIDE SEQUENCE [LARGE SCALE GENOMIC DNA]</scope>
    <source>
        <strain evidence="10 14">A4</strain>
        <strain evidence="8 15">BC-1</strain>
        <strain evidence="9 19">BC-23</strain>
        <strain evidence="7 13">NOV-27</strain>
        <strain evidence="6 16">NOV-5</strain>
        <strain evidence="5 17">NOV-71</strain>
        <strain evidence="11 20">NOV-77</strain>
        <strain evidence="2 12">NOV-9</strain>
        <strain evidence="4 21">ONT-3</strain>
        <strain evidence="3 18">SCRP245</strain>
    </source>
</reference>
<evidence type="ECO:0000313" key="17">
    <source>
        <dbReference type="Proteomes" id="UP000441208"/>
    </source>
</evidence>
<keyword evidence="1" id="KW-0732">Signal</keyword>
<dbReference type="EMBL" id="QXGC01004795">
    <property type="protein sequence ID" value="KAE9167726.1"/>
    <property type="molecule type" value="Genomic_DNA"/>
</dbReference>
<evidence type="ECO:0000256" key="1">
    <source>
        <dbReference type="SAM" id="SignalP"/>
    </source>
</evidence>
<dbReference type="OrthoDB" id="10273266at2759"/>
<feature type="chain" id="PRO_5036166308" description="Secreted protein" evidence="1">
    <location>
        <begin position="19"/>
        <end position="63"/>
    </location>
</feature>
<dbReference type="Proteomes" id="UP000441208">
    <property type="component" value="Unassembled WGS sequence"/>
</dbReference>
<dbReference type="Proteomes" id="UP000440732">
    <property type="component" value="Unassembled WGS sequence"/>
</dbReference>
<sequence length="63" mass="6583">MLLVPVFLVSTGLGPALDRPPPGWPISLFVCSKRIRVISEESCTPSCKPPPVCGASFSSPDAA</sequence>
<comment type="caution">
    <text evidence="7">The sequence shown here is derived from an EMBL/GenBank/DDBJ whole genome shotgun (WGS) entry which is preliminary data.</text>
</comment>
<dbReference type="EMBL" id="QXGF01006147">
    <property type="protein sequence ID" value="KAE8918123.1"/>
    <property type="molecule type" value="Genomic_DNA"/>
</dbReference>
<dbReference type="Proteomes" id="UP000476176">
    <property type="component" value="Unassembled WGS sequence"/>
</dbReference>
<dbReference type="Proteomes" id="UP000433483">
    <property type="component" value="Unassembled WGS sequence"/>
</dbReference>
<proteinExistence type="predicted"/>
<evidence type="ECO:0000313" key="3">
    <source>
        <dbReference type="EMBL" id="KAE8964205.1"/>
    </source>
</evidence>
<evidence type="ECO:0000313" key="9">
    <source>
        <dbReference type="EMBL" id="KAE9167726.1"/>
    </source>
</evidence>
<name>A0A6A3V9H9_9STRA</name>
<keyword evidence="13" id="KW-1185">Reference proteome</keyword>
<dbReference type="Proteomes" id="UP000460718">
    <property type="component" value="Unassembled WGS sequence"/>
</dbReference>
<dbReference type="EMBL" id="QXFZ01006267">
    <property type="protein sequence ID" value="KAE9059021.1"/>
    <property type="molecule type" value="Genomic_DNA"/>
</dbReference>
<evidence type="ECO:0000313" key="7">
    <source>
        <dbReference type="EMBL" id="KAE9161271.1"/>
    </source>
</evidence>
<evidence type="ECO:0000313" key="20">
    <source>
        <dbReference type="Proteomes" id="UP000486351"/>
    </source>
</evidence>
<evidence type="ECO:0000313" key="11">
    <source>
        <dbReference type="EMBL" id="KAE9275731.1"/>
    </source>
</evidence>
<evidence type="ECO:0000313" key="14">
    <source>
        <dbReference type="Proteomes" id="UP000437068"/>
    </source>
</evidence>